<evidence type="ECO:0000313" key="2">
    <source>
        <dbReference type="EMBL" id="RHW31142.1"/>
    </source>
</evidence>
<dbReference type="Proteomes" id="UP000284416">
    <property type="component" value="Unassembled WGS sequence"/>
</dbReference>
<evidence type="ECO:0000256" key="1">
    <source>
        <dbReference type="SAM" id="SignalP"/>
    </source>
</evidence>
<dbReference type="RefSeq" id="WP_118924821.1">
    <property type="nucleotide sequence ID" value="NZ_QWEG01000025.1"/>
</dbReference>
<feature type="chain" id="PRO_5019074168" evidence="1">
    <location>
        <begin position="22"/>
        <end position="225"/>
    </location>
</feature>
<comment type="caution">
    <text evidence="2">The sequence shown here is derived from an EMBL/GenBank/DDBJ whole genome shotgun (WGS) entry which is preliminary data.</text>
</comment>
<gene>
    <name evidence="2" type="ORF">D1B31_22840</name>
</gene>
<sequence length="225" mass="25586">MKKALVFICALILFMPVYSKAETGRTDRDEILTSLKKGYEAQMSLSEQLRTKKEIDEVLSPYFTDDYKALFWDANVIEENGKYVTYGSDFAQFYIPYYEFSNSTEVVIDQDKAYVFEFFPANTEGPVGYEDHYEGLLLEKEKGTWKVSEYLYNQIPESILHKSAKMKSETISVNIPPAAKTEISGEAEAASIQFQIGMNPIATVFQYAAFLGSNHSYGFGDLFNN</sequence>
<dbReference type="Pfam" id="PF13158">
    <property type="entry name" value="DUF3993"/>
    <property type="match status" value="1"/>
</dbReference>
<dbReference type="AlphaFoldDB" id="A0A417YER7"/>
<dbReference type="OrthoDB" id="2680601at2"/>
<proteinExistence type="predicted"/>
<accession>A0A417YER7</accession>
<protein>
    <submittedName>
        <fullName evidence="2">DUF3993 domain-containing protein</fullName>
    </submittedName>
</protein>
<name>A0A417YER7_9BACI</name>
<reference evidence="2 3" key="1">
    <citation type="journal article" date="2017" name="Int. J. Syst. Evol. Microbiol.">
        <title>Bacillus notoginsengisoli sp. nov., a novel bacterium isolated from the rhizosphere of Panax notoginseng.</title>
        <authorList>
            <person name="Zhang M.Y."/>
            <person name="Cheng J."/>
            <person name="Cai Y."/>
            <person name="Zhang T.Y."/>
            <person name="Wu Y.Y."/>
            <person name="Manikprabhu D."/>
            <person name="Li W.J."/>
            <person name="Zhang Y.X."/>
        </authorList>
    </citation>
    <scope>NUCLEOTIDE SEQUENCE [LARGE SCALE GENOMIC DNA]</scope>
    <source>
        <strain evidence="2 3">JCM 30743</strain>
    </source>
</reference>
<organism evidence="2 3">
    <name type="scientific">Neobacillus notoginsengisoli</name>
    <dbReference type="NCBI Taxonomy" id="1578198"/>
    <lineage>
        <taxon>Bacteria</taxon>
        <taxon>Bacillati</taxon>
        <taxon>Bacillota</taxon>
        <taxon>Bacilli</taxon>
        <taxon>Bacillales</taxon>
        <taxon>Bacillaceae</taxon>
        <taxon>Neobacillus</taxon>
    </lineage>
</organism>
<dbReference type="InterPro" id="IPR025056">
    <property type="entry name" value="DUF3993"/>
</dbReference>
<keyword evidence="3" id="KW-1185">Reference proteome</keyword>
<feature type="signal peptide" evidence="1">
    <location>
        <begin position="1"/>
        <end position="21"/>
    </location>
</feature>
<evidence type="ECO:0000313" key="3">
    <source>
        <dbReference type="Proteomes" id="UP000284416"/>
    </source>
</evidence>
<dbReference type="EMBL" id="QWEG01000025">
    <property type="protein sequence ID" value="RHW31142.1"/>
    <property type="molecule type" value="Genomic_DNA"/>
</dbReference>
<keyword evidence="1" id="KW-0732">Signal</keyword>